<evidence type="ECO:0000256" key="1">
    <source>
        <dbReference type="ARBA" id="ARBA00022679"/>
    </source>
</evidence>
<evidence type="ECO:0000256" key="2">
    <source>
        <dbReference type="ARBA" id="ARBA00023268"/>
    </source>
</evidence>
<dbReference type="Pfam" id="PF08242">
    <property type="entry name" value="Methyltransf_12"/>
    <property type="match status" value="1"/>
</dbReference>
<keyword evidence="2" id="KW-0511">Multifunctional enzyme</keyword>
<protein>
    <recommendedName>
        <fullName evidence="3">Methyltransferase type 12 domain-containing protein</fullName>
    </recommendedName>
</protein>
<dbReference type="GO" id="GO:0016740">
    <property type="term" value="F:transferase activity"/>
    <property type="evidence" value="ECO:0007669"/>
    <property type="project" value="UniProtKB-KW"/>
</dbReference>
<dbReference type="PANTHER" id="PTHR45681">
    <property type="entry name" value="POLYKETIDE SYNTHASE 44-RELATED"/>
    <property type="match status" value="1"/>
</dbReference>
<dbReference type="Gene3D" id="3.40.50.150">
    <property type="entry name" value="Vaccinia Virus protein VP39"/>
    <property type="match status" value="1"/>
</dbReference>
<dbReference type="InterPro" id="IPR050444">
    <property type="entry name" value="Polyketide_Synthase"/>
</dbReference>
<proteinExistence type="predicted"/>
<feature type="domain" description="Methyltransferase type 12" evidence="3">
    <location>
        <begin position="47"/>
        <end position="142"/>
    </location>
</feature>
<evidence type="ECO:0000259" key="3">
    <source>
        <dbReference type="Pfam" id="PF08242"/>
    </source>
</evidence>
<dbReference type="InterPro" id="IPR029063">
    <property type="entry name" value="SAM-dependent_MTases_sf"/>
</dbReference>
<dbReference type="PANTHER" id="PTHR45681:SF6">
    <property type="entry name" value="POLYKETIDE SYNTHASE 37"/>
    <property type="match status" value="1"/>
</dbReference>
<keyword evidence="5" id="KW-1185">Reference proteome</keyword>
<dbReference type="CDD" id="cd02440">
    <property type="entry name" value="AdoMet_MTases"/>
    <property type="match status" value="1"/>
</dbReference>
<dbReference type="SUPFAM" id="SSF53335">
    <property type="entry name" value="S-adenosyl-L-methionine-dependent methyltransferases"/>
    <property type="match status" value="1"/>
</dbReference>
<reference evidence="4" key="2">
    <citation type="submission" date="2020-02" db="EMBL/GenBank/DDBJ databases">
        <authorList>
            <person name="Gilchrist C.L.M."/>
            <person name="Chooi Y.-H."/>
        </authorList>
    </citation>
    <scope>NUCLEOTIDE SEQUENCE</scope>
    <source>
        <strain evidence="4">MST-FP2251</strain>
    </source>
</reference>
<name>A0AAD4CBP9_ASPNN</name>
<sequence>MDGTTSALSLLMEEDRFERYYRTNQVYCNWGRFLELMCHSNPSLRILEIGAGTGVATAHALKSLVDSRMQKYAKYTFTDISSAFFVAAKQKFGEFKNIEYKVLDISRDPKEQGYISHEYDLIIASNVLHATPSLRNTLENVHVCYYTSYGQGTLAGWWIGELDGKQHAPYVSPVRWDEELRGARFKGVEALMDDVKAPLQTSSTMLSSIINDHPTKGDITLLTSQPPGEWAKILFHELTSLCYNVRWGTLDDSTTADELVISLLEVEQPFLHDLSS</sequence>
<evidence type="ECO:0000313" key="4">
    <source>
        <dbReference type="EMBL" id="KAF9882857.1"/>
    </source>
</evidence>
<dbReference type="Proteomes" id="UP001194746">
    <property type="component" value="Unassembled WGS sequence"/>
</dbReference>
<evidence type="ECO:0000313" key="5">
    <source>
        <dbReference type="Proteomes" id="UP001194746"/>
    </source>
</evidence>
<dbReference type="EMBL" id="VCAU01000207">
    <property type="protein sequence ID" value="KAF9882857.1"/>
    <property type="molecule type" value="Genomic_DNA"/>
</dbReference>
<keyword evidence="1" id="KW-0808">Transferase</keyword>
<comment type="caution">
    <text evidence="4">The sequence shown here is derived from an EMBL/GenBank/DDBJ whole genome shotgun (WGS) entry which is preliminary data.</text>
</comment>
<dbReference type="InterPro" id="IPR013217">
    <property type="entry name" value="Methyltransf_12"/>
</dbReference>
<accession>A0AAD4CBP9</accession>
<organism evidence="4 5">
    <name type="scientific">Aspergillus nanangensis</name>
    <dbReference type="NCBI Taxonomy" id="2582783"/>
    <lineage>
        <taxon>Eukaryota</taxon>
        <taxon>Fungi</taxon>
        <taxon>Dikarya</taxon>
        <taxon>Ascomycota</taxon>
        <taxon>Pezizomycotina</taxon>
        <taxon>Eurotiomycetes</taxon>
        <taxon>Eurotiomycetidae</taxon>
        <taxon>Eurotiales</taxon>
        <taxon>Aspergillaceae</taxon>
        <taxon>Aspergillus</taxon>
        <taxon>Aspergillus subgen. Circumdati</taxon>
    </lineage>
</organism>
<reference evidence="4" key="1">
    <citation type="journal article" date="2019" name="Beilstein J. Org. Chem.">
        <title>Nanangenines: drimane sesquiterpenoids as the dominant metabolite cohort of a novel Australian fungus, Aspergillus nanangensis.</title>
        <authorList>
            <person name="Lacey H.J."/>
            <person name="Gilchrist C.L.M."/>
            <person name="Crombie A."/>
            <person name="Kalaitzis J.A."/>
            <person name="Vuong D."/>
            <person name="Rutledge P.J."/>
            <person name="Turner P."/>
            <person name="Pitt J.I."/>
            <person name="Lacey E."/>
            <person name="Chooi Y.H."/>
            <person name="Piggott A.M."/>
        </authorList>
    </citation>
    <scope>NUCLEOTIDE SEQUENCE</scope>
    <source>
        <strain evidence="4">MST-FP2251</strain>
    </source>
</reference>
<gene>
    <name evidence="4" type="ORF">FE257_004943</name>
</gene>
<dbReference type="AlphaFoldDB" id="A0AAD4CBP9"/>